<dbReference type="EMBL" id="GL379813">
    <property type="protein sequence ID" value="EGT44538.1"/>
    <property type="molecule type" value="Genomic_DNA"/>
</dbReference>
<dbReference type="CDD" id="cd00121">
    <property type="entry name" value="MATH"/>
    <property type="match status" value="1"/>
</dbReference>
<sequence>MSGKNAEPDTNHNQIKTTARKFVLKHVFKNVSKLGTNKQYWSDIEGHFRVPWSIIIKHNKDDLAVFLHCDRSENKKEWSIDTEFEIHVFHPSGNTAHKVSNMSYCFSKSIGYGQDKLMTWERMEKEFLLNDELVVEIRVKITEMIGTKSGTLKMSGKSAEPDTNNSQIETITRKFVLKHVFKNMSKMKDMKNCKGPTEFHFRVPW</sequence>
<dbReference type="PANTHER" id="PTHR46308">
    <property type="entry name" value="MATH (MEPRIN-ASSOCIATED TRAF HOMOLOGY) DOMAIN CONTAINING"/>
    <property type="match status" value="1"/>
</dbReference>
<evidence type="ECO:0000313" key="2">
    <source>
        <dbReference type="EMBL" id="EGT44538.1"/>
    </source>
</evidence>
<dbReference type="InterPro" id="IPR002083">
    <property type="entry name" value="MATH/TRAF_dom"/>
</dbReference>
<dbReference type="SMART" id="SM00061">
    <property type="entry name" value="MATH"/>
    <property type="match status" value="1"/>
</dbReference>
<dbReference type="PANTHER" id="PTHR46308:SF1">
    <property type="entry name" value="MATH DOMAIN-CONTAINING PROTEIN"/>
    <property type="match status" value="1"/>
</dbReference>
<name>G0MV35_CAEBE</name>
<gene>
    <name evidence="2" type="ORF">CAEBREN_20661</name>
</gene>
<accession>G0MV35</accession>
<dbReference type="eggNOG" id="ENOG502TK4I">
    <property type="taxonomic scope" value="Eukaryota"/>
</dbReference>
<dbReference type="AlphaFoldDB" id="G0MV35"/>
<dbReference type="OMA" id="PWRMEIM"/>
<dbReference type="Pfam" id="PF00917">
    <property type="entry name" value="MATH"/>
    <property type="match status" value="1"/>
</dbReference>
<evidence type="ECO:0000259" key="1">
    <source>
        <dbReference type="PROSITE" id="PS50144"/>
    </source>
</evidence>
<dbReference type="InterPro" id="IPR008974">
    <property type="entry name" value="TRAF-like"/>
</dbReference>
<dbReference type="HOGENOM" id="CLU_086152_0_0_1"/>
<feature type="domain" description="MATH" evidence="1">
    <location>
        <begin position="21"/>
        <end position="139"/>
    </location>
</feature>
<evidence type="ECO:0000313" key="3">
    <source>
        <dbReference type="Proteomes" id="UP000008068"/>
    </source>
</evidence>
<organism evidence="3">
    <name type="scientific">Caenorhabditis brenneri</name>
    <name type="common">Nematode worm</name>
    <dbReference type="NCBI Taxonomy" id="135651"/>
    <lineage>
        <taxon>Eukaryota</taxon>
        <taxon>Metazoa</taxon>
        <taxon>Ecdysozoa</taxon>
        <taxon>Nematoda</taxon>
        <taxon>Chromadorea</taxon>
        <taxon>Rhabditida</taxon>
        <taxon>Rhabditina</taxon>
        <taxon>Rhabditomorpha</taxon>
        <taxon>Rhabditoidea</taxon>
        <taxon>Rhabditidae</taxon>
        <taxon>Peloderinae</taxon>
        <taxon>Caenorhabditis</taxon>
    </lineage>
</organism>
<protein>
    <recommendedName>
        <fullName evidence="1">MATH domain-containing protein</fullName>
    </recommendedName>
</protein>
<dbReference type="OrthoDB" id="5904421at2759"/>
<reference evidence="3" key="1">
    <citation type="submission" date="2011-07" db="EMBL/GenBank/DDBJ databases">
        <authorList>
            <consortium name="Caenorhabditis brenneri Sequencing and Analysis Consortium"/>
            <person name="Wilson R.K."/>
        </authorList>
    </citation>
    <scope>NUCLEOTIDE SEQUENCE [LARGE SCALE GENOMIC DNA]</scope>
    <source>
        <strain evidence="3">PB2801</strain>
    </source>
</reference>
<dbReference type="InParanoid" id="G0MV35"/>
<dbReference type="Proteomes" id="UP000008068">
    <property type="component" value="Unassembled WGS sequence"/>
</dbReference>
<proteinExistence type="predicted"/>
<dbReference type="SUPFAM" id="SSF49599">
    <property type="entry name" value="TRAF domain-like"/>
    <property type="match status" value="1"/>
</dbReference>
<dbReference type="Gene3D" id="2.60.210.10">
    <property type="entry name" value="Apoptosis, Tumor Necrosis Factor Receptor Associated Protein 2, Chain A"/>
    <property type="match status" value="1"/>
</dbReference>
<dbReference type="PROSITE" id="PS50144">
    <property type="entry name" value="MATH"/>
    <property type="match status" value="1"/>
</dbReference>
<keyword evidence="3" id="KW-1185">Reference proteome</keyword>